<evidence type="ECO:0000256" key="1">
    <source>
        <dbReference type="RuleBase" id="RU367043"/>
    </source>
</evidence>
<organism evidence="3 4">
    <name type="scientific">Cinara cedri</name>
    <dbReference type="NCBI Taxonomy" id="506608"/>
    <lineage>
        <taxon>Eukaryota</taxon>
        <taxon>Metazoa</taxon>
        <taxon>Ecdysozoa</taxon>
        <taxon>Arthropoda</taxon>
        <taxon>Hexapoda</taxon>
        <taxon>Insecta</taxon>
        <taxon>Pterygota</taxon>
        <taxon>Neoptera</taxon>
        <taxon>Paraneoptera</taxon>
        <taxon>Hemiptera</taxon>
        <taxon>Sternorrhyncha</taxon>
        <taxon>Aphidomorpha</taxon>
        <taxon>Aphidoidea</taxon>
        <taxon>Aphididae</taxon>
        <taxon>Lachninae</taxon>
        <taxon>Cinara</taxon>
    </lineage>
</organism>
<dbReference type="Proteomes" id="UP000325440">
    <property type="component" value="Unassembled WGS sequence"/>
</dbReference>
<dbReference type="AlphaFoldDB" id="A0A5E4N0H0"/>
<comment type="function">
    <text evidence="1">Mitochondrial intermembrane chaperone that participates in the import and insertion of some multi-pass transmembrane proteins into the mitochondrial inner membrane. Also required for the transfer of beta-barrel precursors from the TOM complex to the sorting and assembly machinery (SAM complex) of the outer membrane. Acts as a chaperone-like protein that protects the hydrophobic precursors from aggregation and guide them through the mitochondrial intermembrane space.</text>
</comment>
<dbReference type="Pfam" id="PF02953">
    <property type="entry name" value="zf-Tim10_DDP"/>
    <property type="match status" value="1"/>
</dbReference>
<dbReference type="SUPFAM" id="SSF144122">
    <property type="entry name" value="Tim10-like"/>
    <property type="match status" value="1"/>
</dbReference>
<keyword evidence="1" id="KW-0143">Chaperone</keyword>
<keyword evidence="1" id="KW-0811">Translocation</keyword>
<comment type="domain">
    <text evidence="1">The twin CX3C motif contains 4 conserved Cys residues that form 2 disulfide bonds in the mitochondrial intermembrane space.</text>
</comment>
<name>A0A5E4N0H0_9HEMI</name>
<feature type="domain" description="Tim10-like" evidence="2">
    <location>
        <begin position="31"/>
        <end position="92"/>
    </location>
</feature>
<evidence type="ECO:0000313" key="3">
    <source>
        <dbReference type="EMBL" id="VVC38167.1"/>
    </source>
</evidence>
<comment type="similarity">
    <text evidence="1">Belongs to the small Tim family.</text>
</comment>
<keyword evidence="1" id="KW-1015">Disulfide bond</keyword>
<sequence length="102" mass="11411">MADLFGNNNDNFDLSGSGNLDKLKAEEIQKVIMVEQQKAQLNAQIQEISEICWEKCVDKPSSKLGGKTEVCLTNCVKRFFDTSVVIAHRFNQMLQKSSSGQL</sequence>
<evidence type="ECO:0000259" key="2">
    <source>
        <dbReference type="Pfam" id="PF02953"/>
    </source>
</evidence>
<dbReference type="InterPro" id="IPR004217">
    <property type="entry name" value="Tim10-like"/>
</dbReference>
<keyword evidence="1" id="KW-0999">Mitochondrion inner membrane</keyword>
<protein>
    <recommendedName>
        <fullName evidence="1">Mitochondrial import inner membrane translocase subunit</fullName>
    </recommendedName>
</protein>
<dbReference type="InterPro" id="IPR035427">
    <property type="entry name" value="Tim10-like_dom_sf"/>
</dbReference>
<dbReference type="OrthoDB" id="6630231at2759"/>
<keyword evidence="1" id="KW-0472">Membrane</keyword>
<dbReference type="GO" id="GO:0015031">
    <property type="term" value="P:protein transport"/>
    <property type="evidence" value="ECO:0007669"/>
    <property type="project" value="UniProtKB-KW"/>
</dbReference>
<keyword evidence="1" id="KW-0653">Protein transport</keyword>
<comment type="subunit">
    <text evidence="1">Heterohexamer.</text>
</comment>
<keyword evidence="4" id="KW-1185">Reference proteome</keyword>
<comment type="subcellular location">
    <subcellularLocation>
        <location evidence="1">Mitochondrion inner membrane</location>
        <topology evidence="1">Peripheral membrane protein</topology>
        <orientation evidence="1">Intermembrane side</orientation>
    </subcellularLocation>
</comment>
<accession>A0A5E4N0H0</accession>
<gene>
    <name evidence="3" type="ORF">CINCED_3A024065</name>
</gene>
<dbReference type="GO" id="GO:0005743">
    <property type="term" value="C:mitochondrial inner membrane"/>
    <property type="evidence" value="ECO:0007669"/>
    <property type="project" value="UniProtKB-SubCell"/>
</dbReference>
<dbReference type="EMBL" id="CABPRJ010001464">
    <property type="protein sequence ID" value="VVC38167.1"/>
    <property type="molecule type" value="Genomic_DNA"/>
</dbReference>
<dbReference type="Gene3D" id="1.10.287.810">
    <property type="entry name" value="Mitochondrial import inner membrane translocase subunit tim13 like domains"/>
    <property type="match status" value="1"/>
</dbReference>
<keyword evidence="1" id="KW-0813">Transport</keyword>
<keyword evidence="1" id="KW-0496">Mitochondrion</keyword>
<evidence type="ECO:0000313" key="4">
    <source>
        <dbReference type="Proteomes" id="UP000325440"/>
    </source>
</evidence>
<reference evidence="3 4" key="1">
    <citation type="submission" date="2019-08" db="EMBL/GenBank/DDBJ databases">
        <authorList>
            <person name="Alioto T."/>
            <person name="Alioto T."/>
            <person name="Gomez Garrido J."/>
        </authorList>
    </citation>
    <scope>NUCLEOTIDE SEQUENCE [LARGE SCALE GENOMIC DNA]</scope>
</reference>
<proteinExistence type="inferred from homology"/>